<accession>I0GQZ6</accession>
<dbReference type="eggNOG" id="COG2172">
    <property type="taxonomic scope" value="Bacteria"/>
</dbReference>
<keyword evidence="1" id="KW-0723">Serine/threonine-protein kinase</keyword>
<dbReference type="KEGG" id="sri:SELR_14750"/>
<dbReference type="Pfam" id="PF13581">
    <property type="entry name" value="HATPase_c_2"/>
    <property type="match status" value="1"/>
</dbReference>
<dbReference type="CDD" id="cd16936">
    <property type="entry name" value="HATPase_RsbW-like"/>
    <property type="match status" value="1"/>
</dbReference>
<dbReference type="Gene3D" id="3.30.565.10">
    <property type="entry name" value="Histidine kinase-like ATPase, C-terminal domain"/>
    <property type="match status" value="1"/>
</dbReference>
<evidence type="ECO:0000259" key="2">
    <source>
        <dbReference type="Pfam" id="PF13581"/>
    </source>
</evidence>
<dbReference type="AlphaFoldDB" id="I0GQZ6"/>
<dbReference type="Proteomes" id="UP000007887">
    <property type="component" value="Chromosome"/>
</dbReference>
<gene>
    <name evidence="3" type="ordered locus">SELR_14750</name>
</gene>
<dbReference type="PANTHER" id="PTHR35526">
    <property type="entry name" value="ANTI-SIGMA-F FACTOR RSBW-RELATED"/>
    <property type="match status" value="1"/>
</dbReference>
<sequence length="138" mass="15419">MSQTREISLDATVENLPQVNAFVETFLIELSAAPKAQMQIELAVEEIFVNIAHYAYGGQVGQAVVQGKVLSEPAGLELVFIDQGQPYDPLAREEPDIDQCVEERAVGGLGIYLVKKNMDEVHYDYQQGKNILTLRKYF</sequence>
<dbReference type="PATRIC" id="fig|927704.6.peg.1525"/>
<keyword evidence="1" id="KW-0808">Transferase</keyword>
<dbReference type="OrthoDB" id="9792240at2"/>
<proteinExistence type="predicted"/>
<feature type="domain" description="Histidine kinase/HSP90-like ATPase" evidence="2">
    <location>
        <begin position="10"/>
        <end position="136"/>
    </location>
</feature>
<protein>
    <recommendedName>
        <fullName evidence="2">Histidine kinase/HSP90-like ATPase domain-containing protein</fullName>
    </recommendedName>
</protein>
<dbReference type="InterPro" id="IPR050267">
    <property type="entry name" value="Anti-sigma-factor_SerPK"/>
</dbReference>
<dbReference type="InterPro" id="IPR003594">
    <property type="entry name" value="HATPase_dom"/>
</dbReference>
<name>I0GQZ6_SELRL</name>
<keyword evidence="1" id="KW-0418">Kinase</keyword>
<dbReference type="InterPro" id="IPR036890">
    <property type="entry name" value="HATPase_C_sf"/>
</dbReference>
<dbReference type="GO" id="GO:0004674">
    <property type="term" value="F:protein serine/threonine kinase activity"/>
    <property type="evidence" value="ECO:0007669"/>
    <property type="project" value="UniProtKB-KW"/>
</dbReference>
<dbReference type="RefSeq" id="WP_014424618.1">
    <property type="nucleotide sequence ID" value="NC_017068.1"/>
</dbReference>
<dbReference type="HOGENOM" id="CLU_090336_24_2_9"/>
<dbReference type="EMBL" id="AP012292">
    <property type="protein sequence ID" value="BAL83183.1"/>
    <property type="molecule type" value="Genomic_DNA"/>
</dbReference>
<evidence type="ECO:0000256" key="1">
    <source>
        <dbReference type="ARBA" id="ARBA00022527"/>
    </source>
</evidence>
<evidence type="ECO:0000313" key="4">
    <source>
        <dbReference type="Proteomes" id="UP000007887"/>
    </source>
</evidence>
<evidence type="ECO:0000313" key="3">
    <source>
        <dbReference type="EMBL" id="BAL83183.1"/>
    </source>
</evidence>
<organism evidence="3 4">
    <name type="scientific">Selenomonas ruminantium subsp. lactilytica (strain NBRC 103574 / TAM6421)</name>
    <dbReference type="NCBI Taxonomy" id="927704"/>
    <lineage>
        <taxon>Bacteria</taxon>
        <taxon>Bacillati</taxon>
        <taxon>Bacillota</taxon>
        <taxon>Negativicutes</taxon>
        <taxon>Selenomonadales</taxon>
        <taxon>Selenomonadaceae</taxon>
        <taxon>Selenomonas</taxon>
    </lineage>
</organism>
<reference evidence="3 4" key="1">
    <citation type="submission" date="2011-10" db="EMBL/GenBank/DDBJ databases">
        <title>Whole genome sequence of Selenomonas ruminantium subsp. lactilytica TAM6421.</title>
        <authorList>
            <person name="Oguchi A."/>
            <person name="Ankai A."/>
            <person name="Kaneko J."/>
            <person name="Yamada-Narita S."/>
            <person name="Fukui S."/>
            <person name="Takahashi M."/>
            <person name="Onodera T."/>
            <person name="Kojima S."/>
            <person name="Fushimi T."/>
            <person name="Abe N."/>
            <person name="Kamio Y."/>
            <person name="Yamazaki S."/>
            <person name="Fujita N."/>
        </authorList>
    </citation>
    <scope>NUCLEOTIDE SEQUENCE [LARGE SCALE GENOMIC DNA]</scope>
    <source>
        <strain evidence="4">NBRC 103574 / TAM6421</strain>
    </source>
</reference>